<keyword evidence="2" id="KW-0479">Metal-binding</keyword>
<keyword evidence="6" id="KW-1185">Reference proteome</keyword>
<dbReference type="PANTHER" id="PTHR20854:SF4">
    <property type="entry name" value="INOSITOL-1-MONOPHOSPHATASE-RELATED"/>
    <property type="match status" value="1"/>
</dbReference>
<dbReference type="InterPro" id="IPR000760">
    <property type="entry name" value="Inositol_monophosphatase-like"/>
</dbReference>
<sequence length="255" mass="27442">MKAPTISDAISIAETAGAEALRHFRGKLGIEFKADESPVTQADKAVETAVRRVISEKFPNHGIFGEEFGVEGEGRSKMWIVDPIDGTRSFLSGHPLFGFLLGHLVDGVPDMGVVGMPATGEIFAGAKGQGATLNGKPIRVSEQTDLNKAILYINEGERIYKALPDVFDRLMNAGQTRRMSYDCYPHALLAAGYIDALVDFGLEPYDHLPVTALIEAAGGIITDWQGDSMTMNSEGRVVAAATPELHAELLKLVSE</sequence>
<name>A0ABV5JFC1_9RHOB</name>
<comment type="caution">
    <text evidence="5">The sequence shown here is derived from an EMBL/GenBank/DDBJ whole genome shotgun (WGS) entry which is preliminary data.</text>
</comment>
<dbReference type="Pfam" id="PF00459">
    <property type="entry name" value="Inositol_P"/>
    <property type="match status" value="1"/>
</dbReference>
<evidence type="ECO:0000256" key="4">
    <source>
        <dbReference type="ARBA" id="ARBA00022842"/>
    </source>
</evidence>
<dbReference type="RefSeq" id="WP_213889934.1">
    <property type="nucleotide sequence ID" value="NZ_JAGFNU010000008.1"/>
</dbReference>
<keyword evidence="4" id="KW-0460">Magnesium</keyword>
<dbReference type="PANTHER" id="PTHR20854">
    <property type="entry name" value="INOSITOL MONOPHOSPHATASE"/>
    <property type="match status" value="1"/>
</dbReference>
<evidence type="ECO:0000256" key="1">
    <source>
        <dbReference type="ARBA" id="ARBA00009759"/>
    </source>
</evidence>
<proteinExistence type="inferred from homology"/>
<dbReference type="SUPFAM" id="SSF56655">
    <property type="entry name" value="Carbohydrate phosphatase"/>
    <property type="match status" value="1"/>
</dbReference>
<dbReference type="Gene3D" id="3.40.190.80">
    <property type="match status" value="1"/>
</dbReference>
<reference evidence="5 6" key="1">
    <citation type="submission" date="2024-09" db="EMBL/GenBank/DDBJ databases">
        <authorList>
            <person name="Sun Q."/>
            <person name="Mori K."/>
        </authorList>
    </citation>
    <scope>NUCLEOTIDE SEQUENCE [LARGE SCALE GENOMIC DNA]</scope>
    <source>
        <strain evidence="5 6">CECT 8726</strain>
    </source>
</reference>
<organism evidence="5 6">
    <name type="scientific">Pseudohalocynthiibacter aestuariivivens</name>
    <dbReference type="NCBI Taxonomy" id="1591409"/>
    <lineage>
        <taxon>Bacteria</taxon>
        <taxon>Pseudomonadati</taxon>
        <taxon>Pseudomonadota</taxon>
        <taxon>Alphaproteobacteria</taxon>
        <taxon>Rhodobacterales</taxon>
        <taxon>Paracoccaceae</taxon>
        <taxon>Pseudohalocynthiibacter</taxon>
    </lineage>
</organism>
<evidence type="ECO:0000256" key="2">
    <source>
        <dbReference type="ARBA" id="ARBA00022723"/>
    </source>
</evidence>
<evidence type="ECO:0000256" key="3">
    <source>
        <dbReference type="ARBA" id="ARBA00022801"/>
    </source>
</evidence>
<gene>
    <name evidence="5" type="ORF">ACFFUT_10170</name>
</gene>
<dbReference type="PRINTS" id="PR00377">
    <property type="entry name" value="IMPHPHTASES"/>
</dbReference>
<evidence type="ECO:0000313" key="6">
    <source>
        <dbReference type="Proteomes" id="UP001589683"/>
    </source>
</evidence>
<dbReference type="Gene3D" id="3.30.540.10">
    <property type="entry name" value="Fructose-1,6-Bisphosphatase, subunit A, domain 1"/>
    <property type="match status" value="1"/>
</dbReference>
<dbReference type="EMBL" id="JBHMEA010000038">
    <property type="protein sequence ID" value="MFB9232147.1"/>
    <property type="molecule type" value="Genomic_DNA"/>
</dbReference>
<dbReference type="InterPro" id="IPR020583">
    <property type="entry name" value="Inositol_monoP_metal-BS"/>
</dbReference>
<comment type="similarity">
    <text evidence="1">Belongs to the inositol monophosphatase superfamily.</text>
</comment>
<protein>
    <submittedName>
        <fullName evidence="5">Inositol monophosphatase family protein</fullName>
    </submittedName>
</protein>
<keyword evidence="3" id="KW-0378">Hydrolase</keyword>
<dbReference type="PROSITE" id="PS00629">
    <property type="entry name" value="IMP_1"/>
    <property type="match status" value="1"/>
</dbReference>
<evidence type="ECO:0000313" key="5">
    <source>
        <dbReference type="EMBL" id="MFB9232147.1"/>
    </source>
</evidence>
<dbReference type="Proteomes" id="UP001589683">
    <property type="component" value="Unassembled WGS sequence"/>
</dbReference>
<accession>A0ABV5JFC1</accession>